<dbReference type="InterPro" id="IPR008309">
    <property type="entry name" value="YdbL"/>
</dbReference>
<evidence type="ECO:0000313" key="2">
    <source>
        <dbReference type="Proteomes" id="UP000824755"/>
    </source>
</evidence>
<dbReference type="Pfam" id="PF07027">
    <property type="entry name" value="DUF1318"/>
    <property type="match status" value="1"/>
</dbReference>
<keyword evidence="2" id="KW-1185">Reference proteome</keyword>
<protein>
    <submittedName>
        <fullName evidence="1">YdbL family protein</fullName>
    </submittedName>
</protein>
<organism evidence="1 2">
    <name type="scientific">Lysobacter soyae</name>
    <dbReference type="NCBI Taxonomy" id="2764185"/>
    <lineage>
        <taxon>Bacteria</taxon>
        <taxon>Pseudomonadati</taxon>
        <taxon>Pseudomonadota</taxon>
        <taxon>Gammaproteobacteria</taxon>
        <taxon>Lysobacterales</taxon>
        <taxon>Lysobacteraceae</taxon>
        <taxon>Lysobacter</taxon>
    </lineage>
</organism>
<dbReference type="Proteomes" id="UP000824755">
    <property type="component" value="Chromosome"/>
</dbReference>
<reference evidence="1 2" key="1">
    <citation type="submission" date="2021-08" db="EMBL/GenBank/DDBJ databases">
        <title>Lysobacter sp. strain CJ11 Genome sequencing and assembly.</title>
        <authorList>
            <person name="Kim I."/>
        </authorList>
    </citation>
    <scope>NUCLEOTIDE SEQUENCE [LARGE SCALE GENOMIC DNA]</scope>
    <source>
        <strain evidence="1 2">CJ11</strain>
    </source>
</reference>
<evidence type="ECO:0000313" key="1">
    <source>
        <dbReference type="EMBL" id="QYR52205.1"/>
    </source>
</evidence>
<gene>
    <name evidence="1" type="ORF">H8L67_06175</name>
</gene>
<accession>A0ABX8WM76</accession>
<name>A0ABX8WM76_9GAMM</name>
<sequence>MKSKWFLGTAPAIVLTACVTINVYFPAAEAKEAAKEFVEGVIGSDGKPVDQPASKPGGMSAFLQMQKRVDLWSVVGIGSAYAQSKPDITIRTPAIQSIQSRMASRFDSSLRAAFDAGALGFGADGMIVVRDADKLALKDRVAVNAAVADDNRDRKALYREVAVANDHPEWETQIRQVFARQWIDSARSGWWYQSGGSWKQK</sequence>
<dbReference type="PROSITE" id="PS51257">
    <property type="entry name" value="PROKAR_LIPOPROTEIN"/>
    <property type="match status" value="1"/>
</dbReference>
<proteinExistence type="predicted"/>
<dbReference type="EMBL" id="CP080544">
    <property type="protein sequence ID" value="QYR52205.1"/>
    <property type="molecule type" value="Genomic_DNA"/>
</dbReference>
<dbReference type="RefSeq" id="WP_220378992.1">
    <property type="nucleotide sequence ID" value="NZ_CP080544.1"/>
</dbReference>